<comment type="cofactor">
    <cofactor evidence="1">
        <name>FAD</name>
        <dbReference type="ChEBI" id="CHEBI:57692"/>
    </cofactor>
</comment>
<dbReference type="InterPro" id="IPR016167">
    <property type="entry name" value="FAD-bd_PCMH_sub1"/>
</dbReference>
<organism evidence="7 8">
    <name type="scientific">Hyaloscypha hepaticicola</name>
    <dbReference type="NCBI Taxonomy" id="2082293"/>
    <lineage>
        <taxon>Eukaryota</taxon>
        <taxon>Fungi</taxon>
        <taxon>Dikarya</taxon>
        <taxon>Ascomycota</taxon>
        <taxon>Pezizomycotina</taxon>
        <taxon>Leotiomycetes</taxon>
        <taxon>Helotiales</taxon>
        <taxon>Hyaloscyphaceae</taxon>
        <taxon>Hyaloscypha</taxon>
    </lineage>
</organism>
<dbReference type="GO" id="GO:0016491">
    <property type="term" value="F:oxidoreductase activity"/>
    <property type="evidence" value="ECO:0007669"/>
    <property type="project" value="UniProtKB-KW"/>
</dbReference>
<feature type="domain" description="FAD-binding PCMH-type" evidence="6">
    <location>
        <begin position="34"/>
        <end position="151"/>
    </location>
</feature>
<keyword evidence="5" id="KW-0560">Oxidoreductase</keyword>
<feature type="non-terminal residue" evidence="7">
    <location>
        <position position="151"/>
    </location>
</feature>
<evidence type="ECO:0000256" key="1">
    <source>
        <dbReference type="ARBA" id="ARBA00001974"/>
    </source>
</evidence>
<reference evidence="7 8" key="1">
    <citation type="submission" date="2016-05" db="EMBL/GenBank/DDBJ databases">
        <title>A degradative enzymes factory behind the ericoid mycorrhizal symbiosis.</title>
        <authorList>
            <consortium name="DOE Joint Genome Institute"/>
            <person name="Martino E."/>
            <person name="Morin E."/>
            <person name="Grelet G."/>
            <person name="Kuo A."/>
            <person name="Kohler A."/>
            <person name="Daghino S."/>
            <person name="Barry K."/>
            <person name="Choi C."/>
            <person name="Cichocki N."/>
            <person name="Clum A."/>
            <person name="Copeland A."/>
            <person name="Hainaut M."/>
            <person name="Haridas S."/>
            <person name="Labutti K."/>
            <person name="Lindquist E."/>
            <person name="Lipzen A."/>
            <person name="Khouja H.-R."/>
            <person name="Murat C."/>
            <person name="Ohm R."/>
            <person name="Olson A."/>
            <person name="Spatafora J."/>
            <person name="Veneault-Fourrey C."/>
            <person name="Henrissat B."/>
            <person name="Grigoriev I."/>
            <person name="Martin F."/>
            <person name="Perotto S."/>
        </authorList>
    </citation>
    <scope>NUCLEOTIDE SEQUENCE [LARGE SCALE GENOMIC DNA]</scope>
    <source>
        <strain evidence="7 8">UAMH 7357</strain>
    </source>
</reference>
<comment type="similarity">
    <text evidence="2">Belongs to the oxygen-dependent FAD-linked oxidoreductase family.</text>
</comment>
<accession>A0A2J6PVE5</accession>
<dbReference type="PANTHER" id="PTHR42973">
    <property type="entry name" value="BINDING OXIDOREDUCTASE, PUTATIVE (AFU_ORTHOLOGUE AFUA_1G17690)-RELATED"/>
    <property type="match status" value="1"/>
</dbReference>
<dbReference type="GO" id="GO:0071949">
    <property type="term" value="F:FAD binding"/>
    <property type="evidence" value="ECO:0007669"/>
    <property type="project" value="InterPro"/>
</dbReference>
<protein>
    <submittedName>
        <fullName evidence="7">FAD-binding domain-containing protein</fullName>
    </submittedName>
</protein>
<dbReference type="Proteomes" id="UP000235672">
    <property type="component" value="Unassembled WGS sequence"/>
</dbReference>
<keyword evidence="8" id="KW-1185">Reference proteome</keyword>
<dbReference type="PROSITE" id="PS51387">
    <property type="entry name" value="FAD_PCMH"/>
    <property type="match status" value="1"/>
</dbReference>
<proteinExistence type="inferred from homology"/>
<dbReference type="STRING" id="1745343.A0A2J6PVE5"/>
<name>A0A2J6PVE5_9HELO</name>
<dbReference type="Gene3D" id="3.30.43.10">
    <property type="entry name" value="Uridine Diphospho-n-acetylenolpyruvylglucosamine Reductase, domain 2"/>
    <property type="match status" value="1"/>
</dbReference>
<dbReference type="InterPro" id="IPR016169">
    <property type="entry name" value="FAD-bd_PCMH_sub2"/>
</dbReference>
<dbReference type="SUPFAM" id="SSF56176">
    <property type="entry name" value="FAD-binding/transporter-associated domain-like"/>
    <property type="match status" value="1"/>
</dbReference>
<dbReference type="EMBL" id="KZ613496">
    <property type="protein sequence ID" value="PMD17993.1"/>
    <property type="molecule type" value="Genomic_DNA"/>
</dbReference>
<gene>
    <name evidence="7" type="ORF">NA56DRAFT_550370</name>
</gene>
<dbReference type="Gene3D" id="3.30.465.10">
    <property type="match status" value="1"/>
</dbReference>
<evidence type="ECO:0000313" key="7">
    <source>
        <dbReference type="EMBL" id="PMD17993.1"/>
    </source>
</evidence>
<dbReference type="OrthoDB" id="415825at2759"/>
<dbReference type="InterPro" id="IPR050416">
    <property type="entry name" value="FAD-linked_Oxidoreductase"/>
</dbReference>
<keyword evidence="4" id="KW-0274">FAD</keyword>
<dbReference type="PANTHER" id="PTHR42973:SF39">
    <property type="entry name" value="FAD-BINDING PCMH-TYPE DOMAIN-CONTAINING PROTEIN"/>
    <property type="match status" value="1"/>
</dbReference>
<dbReference type="AlphaFoldDB" id="A0A2J6PVE5"/>
<evidence type="ECO:0000256" key="5">
    <source>
        <dbReference type="ARBA" id="ARBA00023002"/>
    </source>
</evidence>
<evidence type="ECO:0000259" key="6">
    <source>
        <dbReference type="PROSITE" id="PS51387"/>
    </source>
</evidence>
<feature type="non-terminal residue" evidence="7">
    <location>
        <position position="1"/>
    </location>
</feature>
<dbReference type="InterPro" id="IPR036318">
    <property type="entry name" value="FAD-bd_PCMH-like_sf"/>
</dbReference>
<evidence type="ECO:0000256" key="3">
    <source>
        <dbReference type="ARBA" id="ARBA00022630"/>
    </source>
</evidence>
<dbReference type="InterPro" id="IPR006094">
    <property type="entry name" value="Oxid_FAD_bind_N"/>
</dbReference>
<dbReference type="Pfam" id="PF01565">
    <property type="entry name" value="FAD_binding_4"/>
    <property type="match status" value="1"/>
</dbReference>
<keyword evidence="3" id="KW-0285">Flavoprotein</keyword>
<evidence type="ECO:0000256" key="4">
    <source>
        <dbReference type="ARBA" id="ARBA00022827"/>
    </source>
</evidence>
<dbReference type="InterPro" id="IPR016166">
    <property type="entry name" value="FAD-bd_PCMH"/>
</dbReference>
<evidence type="ECO:0000313" key="8">
    <source>
        <dbReference type="Proteomes" id="UP000235672"/>
    </source>
</evidence>
<sequence length="151" mass="16294">IQELKAAVKGEVIIRGDAPEEVYRAAIDRWNKAWIQEAALIVFCETDEDVAASLKYVQKWDLEMTISAGRHSHYGASSTTGLVIDLRKMRKVEIDLESKTVIAQGGCVAADIEQPLEEKGYVAVFGAINDTGIGGLTLGGGTGYLTGQYGM</sequence>
<evidence type="ECO:0000256" key="2">
    <source>
        <dbReference type="ARBA" id="ARBA00005466"/>
    </source>
</evidence>